<evidence type="ECO:0000256" key="5">
    <source>
        <dbReference type="ARBA" id="ARBA00022679"/>
    </source>
</evidence>
<evidence type="ECO:0000256" key="10">
    <source>
        <dbReference type="ARBA" id="ARBA00023136"/>
    </source>
</evidence>
<reference evidence="15 16" key="1">
    <citation type="journal article" date="2016" name="Genome Announc.">
        <title>Complete Genome Sequence of Aurantimicrobium minutum Type Strain KNCT, a Planktonic Ultramicrobacterium Isolated from River Water.</title>
        <authorList>
            <person name="Nakai R."/>
            <person name="Fujisawa T."/>
            <person name="Nakamura Y."/>
            <person name="Nishide H."/>
            <person name="Uchiyama I."/>
            <person name="Baba T."/>
            <person name="Toyoda A."/>
            <person name="Fujiyama A."/>
            <person name="Naganuma T."/>
            <person name="Niki H."/>
        </authorList>
    </citation>
    <scope>NUCLEOTIDE SEQUENCE [LARGE SCALE GENOMIC DNA]</scope>
    <source>
        <strain evidence="15 16">KNC</strain>
    </source>
</reference>
<organism evidence="15 16">
    <name type="scientific">Aurantimicrobium minutum</name>
    <dbReference type="NCBI Taxonomy" id="708131"/>
    <lineage>
        <taxon>Bacteria</taxon>
        <taxon>Bacillati</taxon>
        <taxon>Actinomycetota</taxon>
        <taxon>Actinomycetes</taxon>
        <taxon>Micrococcales</taxon>
        <taxon>Microbacteriaceae</taxon>
        <taxon>Aurantimicrobium</taxon>
    </lineage>
</organism>
<dbReference type="AlphaFoldDB" id="A0A173LY72"/>
<dbReference type="PANTHER" id="PTHR45436">
    <property type="entry name" value="SENSOR HISTIDINE KINASE YKOH"/>
    <property type="match status" value="1"/>
</dbReference>
<dbReference type="InterPro" id="IPR036890">
    <property type="entry name" value="HATPase_C_sf"/>
</dbReference>
<dbReference type="Pfam" id="PF00512">
    <property type="entry name" value="HisKA"/>
    <property type="match status" value="1"/>
</dbReference>
<dbReference type="InterPro" id="IPR036097">
    <property type="entry name" value="HisK_dim/P_sf"/>
</dbReference>
<dbReference type="GeneID" id="80452554"/>
<dbReference type="Pfam" id="PF02518">
    <property type="entry name" value="HATPase_c"/>
    <property type="match status" value="1"/>
</dbReference>
<dbReference type="SUPFAM" id="SSF55874">
    <property type="entry name" value="ATPase domain of HSP90 chaperone/DNA topoisomerase II/histidine kinase"/>
    <property type="match status" value="1"/>
</dbReference>
<dbReference type="PRINTS" id="PR00344">
    <property type="entry name" value="BCTRLSENSOR"/>
</dbReference>
<dbReference type="EMBL" id="AP017457">
    <property type="protein sequence ID" value="BAU99905.1"/>
    <property type="molecule type" value="Genomic_DNA"/>
</dbReference>
<dbReference type="SUPFAM" id="SSF158472">
    <property type="entry name" value="HAMP domain-like"/>
    <property type="match status" value="1"/>
</dbReference>
<dbReference type="PANTHER" id="PTHR45436:SF5">
    <property type="entry name" value="SENSOR HISTIDINE KINASE TRCS"/>
    <property type="match status" value="1"/>
</dbReference>
<evidence type="ECO:0000313" key="16">
    <source>
        <dbReference type="Proteomes" id="UP000243847"/>
    </source>
</evidence>
<dbReference type="InterPro" id="IPR005467">
    <property type="entry name" value="His_kinase_dom"/>
</dbReference>
<evidence type="ECO:0000256" key="9">
    <source>
        <dbReference type="ARBA" id="ARBA00023012"/>
    </source>
</evidence>
<evidence type="ECO:0000259" key="13">
    <source>
        <dbReference type="PROSITE" id="PS50109"/>
    </source>
</evidence>
<dbReference type="Pfam" id="PF00672">
    <property type="entry name" value="HAMP"/>
    <property type="match status" value="1"/>
</dbReference>
<dbReference type="CDD" id="cd00075">
    <property type="entry name" value="HATPase"/>
    <property type="match status" value="1"/>
</dbReference>
<evidence type="ECO:0000256" key="4">
    <source>
        <dbReference type="ARBA" id="ARBA00022553"/>
    </source>
</evidence>
<gene>
    <name evidence="15" type="ORF">AUMI_113630</name>
</gene>
<comment type="catalytic activity">
    <reaction evidence="1">
        <text>ATP + protein L-histidine = ADP + protein N-phospho-L-histidine.</text>
        <dbReference type="EC" id="2.7.13.3"/>
    </reaction>
</comment>
<dbReference type="InterPro" id="IPR003660">
    <property type="entry name" value="HAMP_dom"/>
</dbReference>
<keyword evidence="5" id="KW-0808">Transferase</keyword>
<dbReference type="PROSITE" id="PS50109">
    <property type="entry name" value="HIS_KIN"/>
    <property type="match status" value="1"/>
</dbReference>
<keyword evidence="4" id="KW-0597">Phosphoprotein</keyword>
<protein>
    <recommendedName>
        <fullName evidence="3">histidine kinase</fullName>
        <ecNumber evidence="3">2.7.13.3</ecNumber>
    </recommendedName>
</protein>
<keyword evidence="6 12" id="KW-0812">Transmembrane</keyword>
<dbReference type="EC" id="2.7.13.3" evidence="3"/>
<dbReference type="Gene3D" id="3.30.450.20">
    <property type="entry name" value="PAS domain"/>
    <property type="match status" value="1"/>
</dbReference>
<comment type="subcellular location">
    <subcellularLocation>
        <location evidence="2">Cell membrane</location>
    </subcellularLocation>
</comment>
<sequence length="463" mass="49993">MKWRFITALMSVTLLVLLAQDIPLGFYLQQVEHDRIITSLERDAFLLAGRSEQALETLATEDDSELIQTVKKYRDAGGSRVVIVNKEGTAVVVSDDDQADLGTSYLNRPEIAEALSGKISTGHRFSATLNQELLYVTVPILSGSEILGAVRLTYPDYVVTNKVNEQIGLLSAVALIALLLAAIVGYIVSGTITRRLRRLQEATEALASGDLMARADETAGAKEIRSLAESFNGMAERLQLLINQQRTFAADASHQLRTPLTALRLRLERAHDLLETDPAGAAERLAAAEAEADRLSNLIEGLLLLSRTEAANVQRERFDLAAVTRDRVNHWKALAAESGVKLRFEGPQQLGVTAVPSAIEQIADNYIDNALSVSPKGSRLIVRVVSEGSIAQLHVLDQGPGLSAAECTRAFDRFWRANSDRHGSGLGLAIVAQLARASGGTAQLTPRPEGGLDASATFDLAKD</sequence>
<keyword evidence="7" id="KW-0418">Kinase</keyword>
<evidence type="ECO:0000256" key="11">
    <source>
        <dbReference type="SAM" id="MobiDB-lite"/>
    </source>
</evidence>
<evidence type="ECO:0000256" key="12">
    <source>
        <dbReference type="SAM" id="Phobius"/>
    </source>
</evidence>
<dbReference type="SMART" id="SM00387">
    <property type="entry name" value="HATPase_c"/>
    <property type="match status" value="1"/>
</dbReference>
<dbReference type="InterPro" id="IPR004358">
    <property type="entry name" value="Sig_transdc_His_kin-like_C"/>
</dbReference>
<dbReference type="Gene3D" id="3.30.565.10">
    <property type="entry name" value="Histidine kinase-like ATPase, C-terminal domain"/>
    <property type="match status" value="1"/>
</dbReference>
<dbReference type="CDD" id="cd06225">
    <property type="entry name" value="HAMP"/>
    <property type="match status" value="1"/>
</dbReference>
<feature type="domain" description="HAMP" evidence="14">
    <location>
        <begin position="190"/>
        <end position="243"/>
    </location>
</feature>
<dbReference type="CDD" id="cd00082">
    <property type="entry name" value="HisKA"/>
    <property type="match status" value="1"/>
</dbReference>
<dbReference type="RefSeq" id="WP_096382860.1">
    <property type="nucleotide sequence ID" value="NZ_AP017457.1"/>
</dbReference>
<dbReference type="Proteomes" id="UP000243847">
    <property type="component" value="Chromosome sequence1"/>
</dbReference>
<keyword evidence="8 12" id="KW-1133">Transmembrane helix</keyword>
<evidence type="ECO:0000256" key="8">
    <source>
        <dbReference type="ARBA" id="ARBA00022989"/>
    </source>
</evidence>
<dbReference type="InterPro" id="IPR050428">
    <property type="entry name" value="TCS_sensor_his_kinase"/>
</dbReference>
<dbReference type="GO" id="GO:0005886">
    <property type="term" value="C:plasma membrane"/>
    <property type="evidence" value="ECO:0007669"/>
    <property type="project" value="UniProtKB-SubCell"/>
</dbReference>
<dbReference type="SUPFAM" id="SSF47384">
    <property type="entry name" value="Homodimeric domain of signal transducing histidine kinase"/>
    <property type="match status" value="1"/>
</dbReference>
<dbReference type="Gene3D" id="6.10.340.10">
    <property type="match status" value="1"/>
</dbReference>
<dbReference type="SMART" id="SM00388">
    <property type="entry name" value="HisKA"/>
    <property type="match status" value="1"/>
</dbReference>
<dbReference type="InterPro" id="IPR003661">
    <property type="entry name" value="HisK_dim/P_dom"/>
</dbReference>
<keyword evidence="9" id="KW-0902">Two-component regulatory system</keyword>
<name>A0A173LY72_9MICO</name>
<dbReference type="Gene3D" id="1.10.287.130">
    <property type="match status" value="1"/>
</dbReference>
<feature type="domain" description="Histidine kinase" evidence="13">
    <location>
        <begin position="251"/>
        <end position="462"/>
    </location>
</feature>
<dbReference type="GO" id="GO:0000155">
    <property type="term" value="F:phosphorelay sensor kinase activity"/>
    <property type="evidence" value="ECO:0007669"/>
    <property type="project" value="InterPro"/>
</dbReference>
<evidence type="ECO:0000256" key="1">
    <source>
        <dbReference type="ARBA" id="ARBA00000085"/>
    </source>
</evidence>
<keyword evidence="10 12" id="KW-0472">Membrane</keyword>
<feature type="region of interest" description="Disordered" evidence="11">
    <location>
        <begin position="441"/>
        <end position="463"/>
    </location>
</feature>
<dbReference type="SMART" id="SM00304">
    <property type="entry name" value="HAMP"/>
    <property type="match status" value="1"/>
</dbReference>
<feature type="transmembrane region" description="Helical" evidence="12">
    <location>
        <begin position="167"/>
        <end position="188"/>
    </location>
</feature>
<evidence type="ECO:0000259" key="14">
    <source>
        <dbReference type="PROSITE" id="PS50885"/>
    </source>
</evidence>
<evidence type="ECO:0000256" key="7">
    <source>
        <dbReference type="ARBA" id="ARBA00022777"/>
    </source>
</evidence>
<evidence type="ECO:0000256" key="3">
    <source>
        <dbReference type="ARBA" id="ARBA00012438"/>
    </source>
</evidence>
<accession>A0A173LY72</accession>
<evidence type="ECO:0000313" key="15">
    <source>
        <dbReference type="EMBL" id="BAU99905.1"/>
    </source>
</evidence>
<evidence type="ECO:0000256" key="6">
    <source>
        <dbReference type="ARBA" id="ARBA00022692"/>
    </source>
</evidence>
<dbReference type="OrthoDB" id="9786919at2"/>
<evidence type="ECO:0000256" key="2">
    <source>
        <dbReference type="ARBA" id="ARBA00004236"/>
    </source>
</evidence>
<proteinExistence type="predicted"/>
<dbReference type="PROSITE" id="PS50885">
    <property type="entry name" value="HAMP"/>
    <property type="match status" value="1"/>
</dbReference>
<dbReference type="KEGG" id="amin:AUMI_113630"/>
<dbReference type="InterPro" id="IPR003594">
    <property type="entry name" value="HATPase_dom"/>
</dbReference>